<feature type="binding site" evidence="2">
    <location>
        <position position="29"/>
    </location>
    <ligand>
        <name>substrate</name>
    </ligand>
</feature>
<protein>
    <recommendedName>
        <fullName evidence="2">Ditrans,polycis-undecaprenyl-diphosphate synthase ((2E,6E)-farnesyl-diphosphate specific)</fullName>
        <ecNumber evidence="2">2.5.1.31</ecNumber>
    </recommendedName>
    <alternativeName>
        <fullName evidence="2">Ditrans,polycis-undecaprenylcistransferase</fullName>
    </alternativeName>
    <alternativeName>
        <fullName evidence="2">Undecaprenyl diphosphate synthase</fullName>
        <shortName evidence="2">UDS</shortName>
    </alternativeName>
    <alternativeName>
        <fullName evidence="2">Undecaprenyl pyrophosphate synthase</fullName>
        <shortName evidence="2">UPP synthase</shortName>
    </alternativeName>
</protein>
<keyword evidence="2" id="KW-0133">Cell shape</keyword>
<feature type="active site" description="Proton acceptor" evidence="2">
    <location>
        <position position="64"/>
    </location>
</feature>
<dbReference type="HAMAP" id="MF_01139">
    <property type="entry name" value="ISPT"/>
    <property type="match status" value="1"/>
</dbReference>
<feature type="binding site" evidence="2">
    <location>
        <position position="65"/>
    </location>
    <ligand>
        <name>substrate</name>
    </ligand>
</feature>
<feature type="binding site" evidence="2">
    <location>
        <position position="67"/>
    </location>
    <ligand>
        <name>substrate</name>
    </ligand>
</feature>
<keyword evidence="2" id="KW-0460">Magnesium</keyword>
<reference evidence="3 4" key="1">
    <citation type="submission" date="2018-06" db="EMBL/GenBank/DDBJ databases">
        <authorList>
            <consortium name="Pathogen Informatics"/>
            <person name="Doyle S."/>
        </authorList>
    </citation>
    <scope>NUCLEOTIDE SEQUENCE [LARGE SCALE GENOMIC DNA]</scope>
    <source>
        <strain evidence="3 4">NCTC13294</strain>
    </source>
</reference>
<dbReference type="CDD" id="cd00475">
    <property type="entry name" value="Cis_IPPS"/>
    <property type="match status" value="1"/>
</dbReference>
<feature type="binding site" evidence="2">
    <location>
        <position position="184"/>
    </location>
    <ligand>
        <name>substrate</name>
    </ligand>
</feature>
<dbReference type="AlphaFoldDB" id="A0A381E0H8"/>
<keyword evidence="2" id="KW-0961">Cell wall biogenesis/degradation</keyword>
<dbReference type="GO" id="GO:0008360">
    <property type="term" value="P:regulation of cell shape"/>
    <property type="evidence" value="ECO:0007669"/>
    <property type="project" value="UniProtKB-KW"/>
</dbReference>
<name>A0A381E0H8_9GAMM</name>
<keyword evidence="2" id="KW-0479">Metal-binding</keyword>
<dbReference type="Pfam" id="PF01255">
    <property type="entry name" value="Prenyltransf"/>
    <property type="match status" value="1"/>
</dbReference>
<feature type="binding site" evidence="2">
    <location>
        <position position="16"/>
    </location>
    <ligand>
        <name>Mg(2+)</name>
        <dbReference type="ChEBI" id="CHEBI:18420"/>
    </ligand>
</feature>
<evidence type="ECO:0000256" key="2">
    <source>
        <dbReference type="HAMAP-Rule" id="MF_01139"/>
    </source>
</evidence>
<dbReference type="GO" id="GO:0005829">
    <property type="term" value="C:cytosol"/>
    <property type="evidence" value="ECO:0007669"/>
    <property type="project" value="TreeGrafter"/>
</dbReference>
<dbReference type="GO" id="GO:0008834">
    <property type="term" value="F:ditrans,polycis-undecaprenyl-diphosphate synthase [(2E,6E)-farnesyl-diphosphate specific] activity"/>
    <property type="evidence" value="ECO:0007669"/>
    <property type="project" value="UniProtKB-UniRule"/>
</dbReference>
<feature type="binding site" evidence="2">
    <location>
        <position position="33"/>
    </location>
    <ligand>
        <name>substrate</name>
    </ligand>
</feature>
<dbReference type="PANTHER" id="PTHR10291:SF0">
    <property type="entry name" value="DEHYDRODOLICHYL DIPHOSPHATE SYNTHASE 2"/>
    <property type="match status" value="1"/>
</dbReference>
<dbReference type="GO" id="GO:0016094">
    <property type="term" value="P:polyprenol biosynthetic process"/>
    <property type="evidence" value="ECO:0007669"/>
    <property type="project" value="TreeGrafter"/>
</dbReference>
<feature type="binding site" evidence="2">
    <location>
        <position position="203"/>
    </location>
    <ligand>
        <name>Mg(2+)</name>
        <dbReference type="ChEBI" id="CHEBI:18420"/>
    </ligand>
</feature>
<sequence>MAATLPPPAHVAIIMDGNGRWAQQHLRPRAFGHKAGRLAVDRVVTACAQRGVKTLSLYAFSTENWRRPPHEVKVLMELIEAALREEAAKMQRNDIRLRVLGDRLPLSGSLRDAIDAAETLTAACSRMDVVLAINYSGQWALIETARRLAQAAAAREIVPTTLDEQTFAAYRPMPDLPPVDLLIRSSGEMRLSNFHLWELAYAELWFTDVLWPDFGEAQLDAAFAAYHHRDRRFGALSHS</sequence>
<dbReference type="PANTHER" id="PTHR10291">
    <property type="entry name" value="DEHYDRODOLICHYL DIPHOSPHATE SYNTHASE FAMILY MEMBER"/>
    <property type="match status" value="1"/>
</dbReference>
<evidence type="ECO:0000313" key="3">
    <source>
        <dbReference type="EMBL" id="SUX19372.1"/>
    </source>
</evidence>
<evidence type="ECO:0000313" key="4">
    <source>
        <dbReference type="Proteomes" id="UP000254572"/>
    </source>
</evidence>
<gene>
    <name evidence="2 3" type="primary">uppS</name>
    <name evidence="3" type="ORF">NCTC13294_00496</name>
</gene>
<evidence type="ECO:0000256" key="1">
    <source>
        <dbReference type="ARBA" id="ARBA00022679"/>
    </source>
</evidence>
<feature type="binding site" evidence="2">
    <location>
        <begin position="190"/>
        <end position="192"/>
    </location>
    <ligand>
        <name>substrate</name>
    </ligand>
</feature>
<dbReference type="EMBL" id="UFUW01000001">
    <property type="protein sequence ID" value="SUX19372.1"/>
    <property type="molecule type" value="Genomic_DNA"/>
</dbReference>
<comment type="similarity">
    <text evidence="2">Belongs to the UPP synthase family.</text>
</comment>
<comment type="subunit">
    <text evidence="2">Homodimer.</text>
</comment>
<keyword evidence="4" id="KW-1185">Reference proteome</keyword>
<comment type="cofactor">
    <cofactor evidence="2">
        <name>Mg(2+)</name>
        <dbReference type="ChEBI" id="CHEBI:18420"/>
    </cofactor>
    <text evidence="2">Binds 2 magnesium ions per subunit.</text>
</comment>
<dbReference type="OrthoDB" id="4191603at2"/>
<dbReference type="FunFam" id="3.40.1180.10:FF:000001">
    <property type="entry name" value="(2E,6E)-farnesyl-diphosphate-specific ditrans,polycis-undecaprenyl-diphosphate synthase"/>
    <property type="match status" value="1"/>
</dbReference>
<dbReference type="Gene3D" id="3.40.1180.10">
    <property type="entry name" value="Decaprenyl diphosphate synthase-like"/>
    <property type="match status" value="1"/>
</dbReference>
<dbReference type="InterPro" id="IPR001441">
    <property type="entry name" value="UPP_synth-like"/>
</dbReference>
<dbReference type="RefSeq" id="WP_115610783.1">
    <property type="nucleotide sequence ID" value="NZ_JBHLZC010000001.1"/>
</dbReference>
<organism evidence="3 4">
    <name type="scientific">Cardiobacterium valvarum</name>
    <dbReference type="NCBI Taxonomy" id="194702"/>
    <lineage>
        <taxon>Bacteria</taxon>
        <taxon>Pseudomonadati</taxon>
        <taxon>Pseudomonadota</taxon>
        <taxon>Gammaproteobacteria</taxon>
        <taxon>Cardiobacteriales</taxon>
        <taxon>Cardiobacteriaceae</taxon>
        <taxon>Cardiobacterium</taxon>
    </lineage>
</organism>
<proteinExistence type="inferred from homology"/>
<feature type="binding site" evidence="2">
    <location>
        <begin position="61"/>
        <end position="63"/>
    </location>
    <ligand>
        <name>substrate</name>
    </ligand>
</feature>
<dbReference type="GO" id="GO:0071555">
    <property type="term" value="P:cell wall organization"/>
    <property type="evidence" value="ECO:0007669"/>
    <property type="project" value="UniProtKB-KW"/>
</dbReference>
<dbReference type="GO" id="GO:0009252">
    <property type="term" value="P:peptidoglycan biosynthetic process"/>
    <property type="evidence" value="ECO:0007669"/>
    <property type="project" value="UniProtKB-UniRule"/>
</dbReference>
<feature type="binding site" evidence="2">
    <location>
        <position position="21"/>
    </location>
    <ligand>
        <name>substrate</name>
    </ligand>
</feature>
<dbReference type="GO" id="GO:0000287">
    <property type="term" value="F:magnesium ion binding"/>
    <property type="evidence" value="ECO:0007669"/>
    <property type="project" value="UniProtKB-UniRule"/>
</dbReference>
<dbReference type="SUPFAM" id="SSF64005">
    <property type="entry name" value="Undecaprenyl diphosphate synthase"/>
    <property type="match status" value="1"/>
</dbReference>
<comment type="function">
    <text evidence="2">Catalyzes the sequential condensation of isopentenyl diphosphate (IPP) with (2E,6E)-farnesyl diphosphate (E,E-FPP) to yield (2Z,6Z,10Z,14Z,18Z,22Z,26Z,30Z,34E,38E)-undecaprenyl diphosphate (di-trans,octa-cis-UPP). UPP is the precursor of glycosyl carrier lipid in the biosynthesis of bacterial cell wall polysaccharide components such as peptidoglycan and lipopolysaccharide.</text>
</comment>
<dbReference type="Proteomes" id="UP000254572">
    <property type="component" value="Unassembled WGS sequence"/>
</dbReference>
<keyword evidence="2" id="KW-0573">Peptidoglycan synthesis</keyword>
<keyword evidence="1 2" id="KW-0808">Transferase</keyword>
<dbReference type="InterPro" id="IPR036424">
    <property type="entry name" value="UPP_synth-like_sf"/>
</dbReference>
<feature type="active site" evidence="2">
    <location>
        <position position="16"/>
    </location>
</feature>
<feature type="binding site" evidence="2">
    <location>
        <begin position="17"/>
        <end position="20"/>
    </location>
    <ligand>
        <name>substrate</name>
    </ligand>
</feature>
<comment type="catalytic activity">
    <reaction evidence="2">
        <text>8 isopentenyl diphosphate + (2E,6E)-farnesyl diphosphate = di-trans,octa-cis-undecaprenyl diphosphate + 8 diphosphate</text>
        <dbReference type="Rhea" id="RHEA:27551"/>
        <dbReference type="ChEBI" id="CHEBI:33019"/>
        <dbReference type="ChEBI" id="CHEBI:58405"/>
        <dbReference type="ChEBI" id="CHEBI:128769"/>
        <dbReference type="ChEBI" id="CHEBI:175763"/>
        <dbReference type="EC" id="2.5.1.31"/>
    </reaction>
</comment>
<dbReference type="EC" id="2.5.1.31" evidence="2"/>
<dbReference type="NCBIfam" id="TIGR00055">
    <property type="entry name" value="uppS"/>
    <property type="match status" value="1"/>
</dbReference>
<accession>A0A381E0H8</accession>